<keyword evidence="1" id="KW-0472">Membrane</keyword>
<evidence type="ECO:0000256" key="1">
    <source>
        <dbReference type="SAM" id="Phobius"/>
    </source>
</evidence>
<sequence length="46" mass="5451">MFYHKQINTELLILMLFLLLFALIFTVDRVFLPDVPPPEVSIKINF</sequence>
<keyword evidence="1" id="KW-0812">Transmembrane</keyword>
<feature type="transmembrane region" description="Helical" evidence="1">
    <location>
        <begin position="12"/>
        <end position="32"/>
    </location>
</feature>
<comment type="caution">
    <text evidence="2">The sequence shown here is derived from an EMBL/GenBank/DDBJ whole genome shotgun (WGS) entry which is preliminary data.</text>
</comment>
<dbReference type="Proteomes" id="UP000772812">
    <property type="component" value="Unassembled WGS sequence"/>
</dbReference>
<evidence type="ECO:0000313" key="2">
    <source>
        <dbReference type="EMBL" id="MBK3331842.1"/>
    </source>
</evidence>
<accession>A0ABS1GGG2</accession>
<proteinExistence type="predicted"/>
<dbReference type="EMBL" id="JAACYA010000001">
    <property type="protein sequence ID" value="MBK3331842.1"/>
    <property type="molecule type" value="Genomic_DNA"/>
</dbReference>
<dbReference type="RefSeq" id="WP_200673243.1">
    <property type="nucleotide sequence ID" value="NZ_JAACYA010000001.1"/>
</dbReference>
<keyword evidence="3" id="KW-1185">Reference proteome</keyword>
<protein>
    <submittedName>
        <fullName evidence="2">Uncharacterized protein</fullName>
    </submittedName>
</protein>
<reference evidence="2 3" key="1">
    <citation type="journal article" date="2021" name="Syst. Appl. Microbiol.">
        <title>Persephonella atlantica sp. nov.: How to adapt to physico-chemical gradients in high temperature hydrothermal habitats.</title>
        <authorList>
            <person name="Francois D.X."/>
            <person name="Godfroy A."/>
            <person name="Mathien C."/>
            <person name="Aube J."/>
            <person name="Cathalot C."/>
            <person name="Lesongeur F."/>
            <person name="L'Haridon S."/>
            <person name="Philippon X."/>
            <person name="Roussel E.G."/>
        </authorList>
    </citation>
    <scope>NUCLEOTIDE SEQUENCE [LARGE SCALE GENOMIC DNA]</scope>
    <source>
        <strain evidence="2 3">MO1340</strain>
    </source>
</reference>
<name>A0ABS1GGG2_9AQUI</name>
<keyword evidence="1" id="KW-1133">Transmembrane helix</keyword>
<gene>
    <name evidence="2" type="ORF">GWK41_02020</name>
</gene>
<evidence type="ECO:0000313" key="3">
    <source>
        <dbReference type="Proteomes" id="UP000772812"/>
    </source>
</evidence>
<organism evidence="2 3">
    <name type="scientific">Persephonella atlantica</name>
    <dbReference type="NCBI Taxonomy" id="2699429"/>
    <lineage>
        <taxon>Bacteria</taxon>
        <taxon>Pseudomonadati</taxon>
        <taxon>Aquificota</taxon>
        <taxon>Aquificia</taxon>
        <taxon>Aquificales</taxon>
        <taxon>Hydrogenothermaceae</taxon>
        <taxon>Persephonella</taxon>
    </lineage>
</organism>